<protein>
    <submittedName>
        <fullName evidence="1">DNA-binding protein</fullName>
    </submittedName>
</protein>
<organism evidence="1 4">
    <name type="scientific">Methylopila capsulata</name>
    <dbReference type="NCBI Taxonomy" id="61654"/>
    <lineage>
        <taxon>Bacteria</taxon>
        <taxon>Pseudomonadati</taxon>
        <taxon>Pseudomonadota</taxon>
        <taxon>Alphaproteobacteria</taxon>
        <taxon>Hyphomicrobiales</taxon>
        <taxon>Methylopilaceae</taxon>
        <taxon>Methylopila</taxon>
    </lineage>
</organism>
<evidence type="ECO:0000313" key="1">
    <source>
        <dbReference type="EMBL" id="GLK54803.1"/>
    </source>
</evidence>
<dbReference type="InterPro" id="IPR016181">
    <property type="entry name" value="Acyl_CoA_acyltransferase"/>
</dbReference>
<comment type="caution">
    <text evidence="1">The sequence shown here is derived from an EMBL/GenBank/DDBJ whole genome shotgun (WGS) entry which is preliminary data.</text>
</comment>
<dbReference type="EMBL" id="JAFBCY010000002">
    <property type="protein sequence ID" value="MBM7851743.1"/>
    <property type="molecule type" value="Genomic_DNA"/>
</dbReference>
<dbReference type="RefSeq" id="WP_204950142.1">
    <property type="nucleotide sequence ID" value="NZ_BSFF01000001.1"/>
</dbReference>
<dbReference type="EMBL" id="BSFF01000001">
    <property type="protein sequence ID" value="GLK54803.1"/>
    <property type="molecule type" value="Genomic_DNA"/>
</dbReference>
<keyword evidence="1" id="KW-0238">DNA-binding</keyword>
<keyword evidence="3" id="KW-1185">Reference proteome</keyword>
<dbReference type="PANTHER" id="PTHR41368">
    <property type="entry name" value="PROTEIN YGHO"/>
    <property type="match status" value="1"/>
</dbReference>
<evidence type="ECO:0000313" key="4">
    <source>
        <dbReference type="Proteomes" id="UP001143400"/>
    </source>
</evidence>
<dbReference type="Proteomes" id="UP000758856">
    <property type="component" value="Unassembled WGS sequence"/>
</dbReference>
<reference evidence="1" key="3">
    <citation type="submission" date="2023-01" db="EMBL/GenBank/DDBJ databases">
        <authorList>
            <person name="Sun Q."/>
            <person name="Evtushenko L."/>
        </authorList>
    </citation>
    <scope>NUCLEOTIDE SEQUENCE</scope>
    <source>
        <strain evidence="1">VKM B-1606</strain>
    </source>
</reference>
<evidence type="ECO:0000313" key="3">
    <source>
        <dbReference type="Proteomes" id="UP000758856"/>
    </source>
</evidence>
<dbReference type="AlphaFoldDB" id="A0A9W6IRF7"/>
<proteinExistence type="predicted"/>
<dbReference type="GO" id="GO:0003677">
    <property type="term" value="F:DNA binding"/>
    <property type="evidence" value="ECO:0007669"/>
    <property type="project" value="UniProtKB-KW"/>
</dbReference>
<dbReference type="PANTHER" id="PTHR41368:SF1">
    <property type="entry name" value="PROTEIN YGHO"/>
    <property type="match status" value="1"/>
</dbReference>
<dbReference type="InterPro" id="IPR039968">
    <property type="entry name" value="BcerS-like"/>
</dbReference>
<sequence length="383" mass="41842">MTPSPTHRSPIAVRPVESRRDVTPFWRAGLAAQGGDPAFSPPLLHELNLTITPGNTPFARDNDGRAWTAFRDGQPVGRIYAVKDHAHLAIHKDGAGHFGFLEAIDDDAVWDALFATAAAFLRERGLTRMTGPFSASINHECGLLVEGHDTPSTTHTNYAPRYYARQLERLGFVGIKDLIGYEGPVAGSPLPGRVKRARARWAGSKDLVIRSAVGREAVATLNAIYNDGWSGNWGAVPVSDAEASFLAELAQPLLPRDWTTIVTWKDEPIGVLAMAPDVNEAIHGLGGKLFPFGWARMLWRLKVAGTKRVRVPVIGVRRAWRGTRVGAMAAASLLADAVEKAQAAKVERMEVSWMLEENRSVINLVASLPATHTKTWRLYGKEL</sequence>
<evidence type="ECO:0000313" key="2">
    <source>
        <dbReference type="EMBL" id="MBM7851743.1"/>
    </source>
</evidence>
<gene>
    <name evidence="1" type="primary">yghO</name>
    <name evidence="1" type="ORF">GCM10008170_08220</name>
    <name evidence="2" type="ORF">JOD31_001968</name>
</gene>
<dbReference type="Proteomes" id="UP001143400">
    <property type="component" value="Unassembled WGS sequence"/>
</dbReference>
<dbReference type="SUPFAM" id="SSF55729">
    <property type="entry name" value="Acyl-CoA N-acyltransferases (Nat)"/>
    <property type="match status" value="1"/>
</dbReference>
<accession>A0A9W6IRF7</accession>
<name>A0A9W6IRF7_9HYPH</name>
<reference evidence="2 3" key="2">
    <citation type="submission" date="2021-01" db="EMBL/GenBank/DDBJ databases">
        <title>Genomic Encyclopedia of Type Strains, Phase IV (KMG-IV): sequencing the most valuable type-strain genomes for metagenomic binning, comparative biology and taxonomic classification.</title>
        <authorList>
            <person name="Goeker M."/>
        </authorList>
    </citation>
    <scope>NUCLEOTIDE SEQUENCE [LARGE SCALE GENOMIC DNA]</scope>
    <source>
        <strain evidence="2 3">DSM 6130</strain>
    </source>
</reference>
<dbReference type="Gene3D" id="3.40.630.30">
    <property type="match status" value="1"/>
</dbReference>
<reference evidence="1" key="1">
    <citation type="journal article" date="2014" name="Int. J. Syst. Evol. Microbiol.">
        <title>Complete genome sequence of Corynebacterium casei LMG S-19264T (=DSM 44701T), isolated from a smear-ripened cheese.</title>
        <authorList>
            <consortium name="US DOE Joint Genome Institute (JGI-PGF)"/>
            <person name="Walter F."/>
            <person name="Albersmeier A."/>
            <person name="Kalinowski J."/>
            <person name="Ruckert C."/>
        </authorList>
    </citation>
    <scope>NUCLEOTIDE SEQUENCE</scope>
    <source>
        <strain evidence="1">VKM B-1606</strain>
    </source>
</reference>